<gene>
    <name evidence="2" type="ORF">K466DRAFT_663933</name>
</gene>
<protein>
    <recommendedName>
        <fullName evidence="1">F-box domain-containing protein</fullName>
    </recommendedName>
</protein>
<dbReference type="EMBL" id="ML211211">
    <property type="protein sequence ID" value="TFK86199.1"/>
    <property type="molecule type" value="Genomic_DNA"/>
</dbReference>
<dbReference type="Pfam" id="PF12937">
    <property type="entry name" value="F-box-like"/>
    <property type="match status" value="1"/>
</dbReference>
<dbReference type="Gene3D" id="1.20.1280.50">
    <property type="match status" value="1"/>
</dbReference>
<keyword evidence="3" id="KW-1185">Reference proteome</keyword>
<dbReference type="InParanoid" id="A0A5C3PBA4"/>
<reference evidence="2 3" key="1">
    <citation type="journal article" date="2019" name="Nat. Ecol. Evol.">
        <title>Megaphylogeny resolves global patterns of mushroom evolution.</title>
        <authorList>
            <person name="Varga T."/>
            <person name="Krizsan K."/>
            <person name="Foldi C."/>
            <person name="Dima B."/>
            <person name="Sanchez-Garcia M."/>
            <person name="Sanchez-Ramirez S."/>
            <person name="Szollosi G.J."/>
            <person name="Szarkandi J.G."/>
            <person name="Papp V."/>
            <person name="Albert L."/>
            <person name="Andreopoulos W."/>
            <person name="Angelini C."/>
            <person name="Antonin V."/>
            <person name="Barry K.W."/>
            <person name="Bougher N.L."/>
            <person name="Buchanan P."/>
            <person name="Buyck B."/>
            <person name="Bense V."/>
            <person name="Catcheside P."/>
            <person name="Chovatia M."/>
            <person name="Cooper J."/>
            <person name="Damon W."/>
            <person name="Desjardin D."/>
            <person name="Finy P."/>
            <person name="Geml J."/>
            <person name="Haridas S."/>
            <person name="Hughes K."/>
            <person name="Justo A."/>
            <person name="Karasinski D."/>
            <person name="Kautmanova I."/>
            <person name="Kiss B."/>
            <person name="Kocsube S."/>
            <person name="Kotiranta H."/>
            <person name="LaButti K.M."/>
            <person name="Lechner B.E."/>
            <person name="Liimatainen K."/>
            <person name="Lipzen A."/>
            <person name="Lukacs Z."/>
            <person name="Mihaltcheva S."/>
            <person name="Morgado L.N."/>
            <person name="Niskanen T."/>
            <person name="Noordeloos M.E."/>
            <person name="Ohm R.A."/>
            <person name="Ortiz-Santana B."/>
            <person name="Ovrebo C."/>
            <person name="Racz N."/>
            <person name="Riley R."/>
            <person name="Savchenko A."/>
            <person name="Shiryaev A."/>
            <person name="Soop K."/>
            <person name="Spirin V."/>
            <person name="Szebenyi C."/>
            <person name="Tomsovsky M."/>
            <person name="Tulloss R.E."/>
            <person name="Uehling J."/>
            <person name="Grigoriev I.V."/>
            <person name="Vagvolgyi C."/>
            <person name="Papp T."/>
            <person name="Martin F.M."/>
            <person name="Miettinen O."/>
            <person name="Hibbett D.S."/>
            <person name="Nagy L.G."/>
        </authorList>
    </citation>
    <scope>NUCLEOTIDE SEQUENCE [LARGE SCALE GENOMIC DNA]</scope>
    <source>
        <strain evidence="2 3">HHB13444</strain>
    </source>
</reference>
<dbReference type="PROSITE" id="PS50181">
    <property type="entry name" value="FBOX"/>
    <property type="match status" value="1"/>
</dbReference>
<name>A0A5C3PBA4_9APHY</name>
<proteinExistence type="predicted"/>
<dbReference type="InterPro" id="IPR036047">
    <property type="entry name" value="F-box-like_dom_sf"/>
</dbReference>
<feature type="domain" description="F-box" evidence="1">
    <location>
        <begin position="1"/>
        <end position="51"/>
    </location>
</feature>
<dbReference type="InterPro" id="IPR001810">
    <property type="entry name" value="F-box_dom"/>
</dbReference>
<organism evidence="2 3">
    <name type="scientific">Polyporus arcularius HHB13444</name>
    <dbReference type="NCBI Taxonomy" id="1314778"/>
    <lineage>
        <taxon>Eukaryota</taxon>
        <taxon>Fungi</taxon>
        <taxon>Dikarya</taxon>
        <taxon>Basidiomycota</taxon>
        <taxon>Agaricomycotina</taxon>
        <taxon>Agaricomycetes</taxon>
        <taxon>Polyporales</taxon>
        <taxon>Polyporaceae</taxon>
        <taxon>Polyporus</taxon>
    </lineage>
</organism>
<evidence type="ECO:0000259" key="1">
    <source>
        <dbReference type="PROSITE" id="PS50181"/>
    </source>
</evidence>
<dbReference type="AlphaFoldDB" id="A0A5C3PBA4"/>
<dbReference type="SUPFAM" id="SSF81383">
    <property type="entry name" value="F-box domain"/>
    <property type="match status" value="1"/>
</dbReference>
<accession>A0A5C3PBA4</accession>
<evidence type="ECO:0000313" key="2">
    <source>
        <dbReference type="EMBL" id="TFK86199.1"/>
    </source>
</evidence>
<dbReference type="Proteomes" id="UP000308197">
    <property type="component" value="Unassembled WGS sequence"/>
</dbReference>
<sequence>MASVTSLPTEIVVQILSSVSAEEPWLLYQLGHVCGGWRAIVKASPRFWANVVANTWYLPKLSQHDMLASYCDAIKRSAPYFLAVSVDLSMNSMASRASVSPNFVDALLPYGQRLSSVALALDGKAARSLHHLLHRGLPNLEELAVTICGSDSMIDCLSRYQLYQFPERDALSRLHTLRTSGVLLGPWLAGPSLAHLHVTGVPQDDDSRVLSWGLFIQVLERCPLKTLKLCDALPMLVWPEETEMLLGWPGSGALQALRNCIVQDKAAAIMSFSMFLCTAPLPLDALLDITFTSSKKRHCFSDNIFSLAFCRGQPHLARRVELDKSLRVYVGDKKLAEIKIPLPLVPSASEPLAHALFLDMPFDLQVRDRQAGSMCADPDVTELVLTLDLHESIRHDLWNVLFTLLPGLLRIELRFSGPSTSLHPDQLAALSQEQSQTTASLLAYLSSRTAVDGPCALLLLEGLHVHGLRLEEQHAHDLSQKIVSSLAAQASDHGPALKHLTLQCVCTPPPSLELLPRLVGDGGSHVVLC</sequence>
<evidence type="ECO:0000313" key="3">
    <source>
        <dbReference type="Proteomes" id="UP000308197"/>
    </source>
</evidence>